<sequence>MAMGGGSPAVCGGSGGRRGDGAVAEAAGSKAGDGRRGGRRLVGAVARLAREASSGGGMREERNGRKKLGLRMCTNLKAYLTVQNLKDWRIKRPYVYMDVRVFEAMLRYIYKDSLSEMNDNEVAAMAQRTATSTPAQHHCDGLMEACLEFLESCPVDLDLIFDVSMIRASENTSSFIPDKTRILFLLIKPAKYRQQNERGPDRGSLVLIEHKTEI</sequence>
<accession>Q9XEV5</accession>
<reference evidence="2" key="1">
    <citation type="submission" date="1999-01" db="EMBL/GenBank/DDBJ databases">
        <title>Microsynteny in a gene-dense region in maize, sorghum, and rice.</title>
        <authorList>
            <person name="Llaca V."/>
            <person name="Lou A."/>
            <person name="Young S."/>
            <person name="Messing J."/>
        </authorList>
    </citation>
    <scope>NUCLEOTIDE SEQUENCE</scope>
</reference>
<feature type="compositionally biased region" description="Gly residues" evidence="1">
    <location>
        <begin position="1"/>
        <end position="16"/>
    </location>
</feature>
<dbReference type="AlphaFoldDB" id="Q9XEV5"/>
<organism evidence="2">
    <name type="scientific">Oryza sativa</name>
    <name type="common">Rice</name>
    <dbReference type="NCBI Taxonomy" id="4530"/>
    <lineage>
        <taxon>Eukaryota</taxon>
        <taxon>Viridiplantae</taxon>
        <taxon>Streptophyta</taxon>
        <taxon>Embryophyta</taxon>
        <taxon>Tracheophyta</taxon>
        <taxon>Spermatophyta</taxon>
        <taxon>Magnoliopsida</taxon>
        <taxon>Liliopsida</taxon>
        <taxon>Poales</taxon>
        <taxon>Poaceae</taxon>
        <taxon>BOP clade</taxon>
        <taxon>Oryzoideae</taxon>
        <taxon>Oryzeae</taxon>
        <taxon>Oryzinae</taxon>
        <taxon>Oryza</taxon>
    </lineage>
</organism>
<name>Q9XEV5_ORYSA</name>
<dbReference type="EMBL" id="AF119222">
    <property type="protein sequence ID" value="AAD27682.1"/>
    <property type="molecule type" value="Genomic_DNA"/>
</dbReference>
<evidence type="ECO:0008006" key="3">
    <source>
        <dbReference type="Google" id="ProtNLM"/>
    </source>
</evidence>
<feature type="region of interest" description="Disordered" evidence="1">
    <location>
        <begin position="1"/>
        <end position="38"/>
    </location>
</feature>
<proteinExistence type="predicted"/>
<evidence type="ECO:0000313" key="2">
    <source>
        <dbReference type="EMBL" id="AAD27682.1"/>
    </source>
</evidence>
<protein>
    <recommendedName>
        <fullName evidence="3">BTB domain-containing protein</fullName>
    </recommendedName>
</protein>
<evidence type="ECO:0000256" key="1">
    <source>
        <dbReference type="SAM" id="MobiDB-lite"/>
    </source>
</evidence>